<feature type="non-terminal residue" evidence="3">
    <location>
        <position position="380"/>
    </location>
</feature>
<dbReference type="AlphaFoldDB" id="A0A356W9K8"/>
<dbReference type="SUPFAM" id="SSF89796">
    <property type="entry name" value="CoA-transferase family III (CaiB/BaiF)"/>
    <property type="match status" value="1"/>
</dbReference>
<evidence type="ECO:0000256" key="2">
    <source>
        <dbReference type="SAM" id="MobiDB-lite"/>
    </source>
</evidence>
<dbReference type="PANTHER" id="PTHR48207:SF3">
    <property type="entry name" value="SUCCINATE--HYDROXYMETHYLGLUTARATE COA-TRANSFERASE"/>
    <property type="match status" value="1"/>
</dbReference>
<feature type="region of interest" description="Disordered" evidence="2">
    <location>
        <begin position="353"/>
        <end position="380"/>
    </location>
</feature>
<gene>
    <name evidence="3" type="ORF">DD728_15970</name>
</gene>
<dbReference type="EMBL" id="DOGS01000319">
    <property type="protein sequence ID" value="HBQ50344.1"/>
    <property type="molecule type" value="Genomic_DNA"/>
</dbReference>
<dbReference type="Pfam" id="PF02515">
    <property type="entry name" value="CoA_transf_3"/>
    <property type="match status" value="1"/>
</dbReference>
<accession>A0A356W9K8</accession>
<name>A0A356W9K8_9PROT</name>
<proteinExistence type="predicted"/>
<dbReference type="InterPro" id="IPR050483">
    <property type="entry name" value="CoA-transferase_III_domain"/>
</dbReference>
<dbReference type="GO" id="GO:0008410">
    <property type="term" value="F:CoA-transferase activity"/>
    <property type="evidence" value="ECO:0007669"/>
    <property type="project" value="TreeGrafter"/>
</dbReference>
<dbReference type="InterPro" id="IPR044855">
    <property type="entry name" value="CoA-Trfase_III_dom3_sf"/>
</dbReference>
<sequence length="380" mass="41128">MTTRSALQGITVLDMSRVLAGPSSTQLLGDLGAEVIKVERRGVGDETRTWGPPYMKDAEGADSGESAYYLSANRNKRSVTVDISKPEGVALIRRMLAKADVLIENLKVGGMAKYGLGYDNLKADFPGLVYCSITGYGQTGPYAPRPGYDMMAQGLGGLISMTGEPGRLPVKVPIAVNDVMTGMYATVAILAALRHRDATGEGQYIDLGLLDVQVGWLYNQGMNYLIGGTIPERLGTAHPNTVPYQAFETKDGFVIMGANNDDQFRRFCEMAGEPELATDPRFATNPDRLKNRDVLIAKVQEILRRRTSAEWIHDLSEASLPVCPINDLEQVFADPHVQARGMKISMPHGAAGGQPVDMIGNPIKMSGTPVSYRRPPPTLG</sequence>
<dbReference type="Gene3D" id="3.40.50.10540">
    <property type="entry name" value="Crotonobetainyl-coa:carnitine coa-transferase, domain 1"/>
    <property type="match status" value="1"/>
</dbReference>
<evidence type="ECO:0000256" key="1">
    <source>
        <dbReference type="ARBA" id="ARBA00022679"/>
    </source>
</evidence>
<protein>
    <submittedName>
        <fullName evidence="3">CoA transferase</fullName>
    </submittedName>
</protein>
<evidence type="ECO:0000313" key="4">
    <source>
        <dbReference type="Proteomes" id="UP000263957"/>
    </source>
</evidence>
<keyword evidence="1 3" id="KW-0808">Transferase</keyword>
<dbReference type="Gene3D" id="3.30.1540.10">
    <property type="entry name" value="formyl-coa transferase, domain 3"/>
    <property type="match status" value="1"/>
</dbReference>
<dbReference type="InterPro" id="IPR023606">
    <property type="entry name" value="CoA-Trfase_III_dom_1_sf"/>
</dbReference>
<reference evidence="3 4" key="1">
    <citation type="journal article" date="2018" name="Nat. Biotechnol.">
        <title>A standardized bacterial taxonomy based on genome phylogeny substantially revises the tree of life.</title>
        <authorList>
            <person name="Parks D.H."/>
            <person name="Chuvochina M."/>
            <person name="Waite D.W."/>
            <person name="Rinke C."/>
            <person name="Skarshewski A."/>
            <person name="Chaumeil P.A."/>
            <person name="Hugenholtz P."/>
        </authorList>
    </citation>
    <scope>NUCLEOTIDE SEQUENCE [LARGE SCALE GENOMIC DNA]</scope>
    <source>
        <strain evidence="3">UBA10378</strain>
    </source>
</reference>
<dbReference type="InterPro" id="IPR003673">
    <property type="entry name" value="CoA-Trfase_fam_III"/>
</dbReference>
<dbReference type="Proteomes" id="UP000263957">
    <property type="component" value="Unassembled WGS sequence"/>
</dbReference>
<comment type="caution">
    <text evidence="3">The sequence shown here is derived from an EMBL/GenBank/DDBJ whole genome shotgun (WGS) entry which is preliminary data.</text>
</comment>
<organism evidence="3 4">
    <name type="scientific">Hyphomonas atlantica</name>
    <dbReference type="NCBI Taxonomy" id="1280948"/>
    <lineage>
        <taxon>Bacteria</taxon>
        <taxon>Pseudomonadati</taxon>
        <taxon>Pseudomonadota</taxon>
        <taxon>Alphaproteobacteria</taxon>
        <taxon>Hyphomonadales</taxon>
        <taxon>Hyphomonadaceae</taxon>
        <taxon>Hyphomonas</taxon>
    </lineage>
</organism>
<evidence type="ECO:0000313" key="3">
    <source>
        <dbReference type="EMBL" id="HBQ50344.1"/>
    </source>
</evidence>
<dbReference type="PANTHER" id="PTHR48207">
    <property type="entry name" value="SUCCINATE--HYDROXYMETHYLGLUTARATE COA-TRANSFERASE"/>
    <property type="match status" value="1"/>
</dbReference>